<evidence type="ECO:0000259" key="3">
    <source>
        <dbReference type="Pfam" id="PF09084"/>
    </source>
</evidence>
<evidence type="ECO:0000256" key="2">
    <source>
        <dbReference type="SAM" id="SignalP"/>
    </source>
</evidence>
<organism evidence="4 5">
    <name type="scientific">Marinicrinis sediminis</name>
    <dbReference type="NCBI Taxonomy" id="1652465"/>
    <lineage>
        <taxon>Bacteria</taxon>
        <taxon>Bacillati</taxon>
        <taxon>Bacillota</taxon>
        <taxon>Bacilli</taxon>
        <taxon>Bacillales</taxon>
        <taxon>Paenibacillaceae</taxon>
    </lineage>
</organism>
<sequence>MMTKRSGILMLIAVLMLSLLAACGQGNNENGEATNTQSENQNEAAANGHNDEENTDSATDSNEKKEKQKVTVVLDWTPNTNHTGLYVAQANEYYEEAGLEVEIIQPGDAGAANLVAAGQADFGVSYQEEVTYARTGSELPIVSIAAVIQHNTSGFAAPVEKNIKSPKDFEGKTYGGWGSPVEEQVMDSLMRTEGADVSKVDFISLGDSDFFAATERDIDFAWIFYAWTGIEAELRGKSIDMIYLQDYAEELDYYTPVLITNENLIAEQPELVQSFMNATTEGYEFAMREPDKAAEILIEAEPELNAELVKASQEWLADQYQADAPRWGEQKESVWNNYTQWMLDNELLEKPMDISKAYTNDFLPAQGE</sequence>
<reference evidence="5" key="1">
    <citation type="journal article" date="2019" name="Int. J. Syst. Evol. Microbiol.">
        <title>The Global Catalogue of Microorganisms (GCM) 10K type strain sequencing project: providing services to taxonomists for standard genome sequencing and annotation.</title>
        <authorList>
            <consortium name="The Broad Institute Genomics Platform"/>
            <consortium name="The Broad Institute Genome Sequencing Center for Infectious Disease"/>
            <person name="Wu L."/>
            <person name="Ma J."/>
        </authorList>
    </citation>
    <scope>NUCLEOTIDE SEQUENCE [LARGE SCALE GENOMIC DNA]</scope>
    <source>
        <strain evidence="5">KCTC 33676</strain>
    </source>
</reference>
<dbReference type="PANTHER" id="PTHR31528:SF3">
    <property type="entry name" value="THIAMINE BIOSYNTHESIS PROTEIN HI_0357-RELATED"/>
    <property type="match status" value="1"/>
</dbReference>
<dbReference type="PROSITE" id="PS51257">
    <property type="entry name" value="PROKAR_LIPOPROTEIN"/>
    <property type="match status" value="1"/>
</dbReference>
<dbReference type="InterPro" id="IPR015168">
    <property type="entry name" value="SsuA/THI5"/>
</dbReference>
<feature type="compositionally biased region" description="Polar residues" evidence="1">
    <location>
        <begin position="30"/>
        <end position="44"/>
    </location>
</feature>
<proteinExistence type="predicted"/>
<dbReference type="Pfam" id="PF09084">
    <property type="entry name" value="NMT1"/>
    <property type="match status" value="1"/>
</dbReference>
<feature type="region of interest" description="Disordered" evidence="1">
    <location>
        <begin position="30"/>
        <end position="68"/>
    </location>
</feature>
<protein>
    <submittedName>
        <fullName evidence="4">ABC transporter substrate-binding protein</fullName>
    </submittedName>
</protein>
<dbReference type="EMBL" id="JBHUMM010000005">
    <property type="protein sequence ID" value="MFD2670617.1"/>
    <property type="molecule type" value="Genomic_DNA"/>
</dbReference>
<evidence type="ECO:0000313" key="5">
    <source>
        <dbReference type="Proteomes" id="UP001597497"/>
    </source>
</evidence>
<feature type="chain" id="PRO_5045458786" evidence="2">
    <location>
        <begin position="22"/>
        <end position="368"/>
    </location>
</feature>
<keyword evidence="5" id="KW-1185">Reference proteome</keyword>
<feature type="domain" description="SsuA/THI5-like" evidence="3">
    <location>
        <begin position="79"/>
        <end position="293"/>
    </location>
</feature>
<comment type="caution">
    <text evidence="4">The sequence shown here is derived from an EMBL/GenBank/DDBJ whole genome shotgun (WGS) entry which is preliminary data.</text>
</comment>
<gene>
    <name evidence="4" type="ORF">ACFSUC_03205</name>
</gene>
<keyword evidence="2" id="KW-0732">Signal</keyword>
<accession>A0ABW5R933</accession>
<dbReference type="Proteomes" id="UP001597497">
    <property type="component" value="Unassembled WGS sequence"/>
</dbReference>
<evidence type="ECO:0000313" key="4">
    <source>
        <dbReference type="EMBL" id="MFD2670617.1"/>
    </source>
</evidence>
<dbReference type="InterPro" id="IPR027939">
    <property type="entry name" value="NMT1/THI5"/>
</dbReference>
<feature type="signal peptide" evidence="2">
    <location>
        <begin position="1"/>
        <end position="21"/>
    </location>
</feature>
<name>A0ABW5R933_9BACL</name>
<dbReference type="Gene3D" id="3.40.190.10">
    <property type="entry name" value="Periplasmic binding protein-like II"/>
    <property type="match status" value="2"/>
</dbReference>
<dbReference type="PANTHER" id="PTHR31528">
    <property type="entry name" value="4-AMINO-5-HYDROXYMETHYL-2-METHYLPYRIMIDINE PHOSPHATE SYNTHASE THI11-RELATED"/>
    <property type="match status" value="1"/>
</dbReference>
<dbReference type="SUPFAM" id="SSF53850">
    <property type="entry name" value="Periplasmic binding protein-like II"/>
    <property type="match status" value="1"/>
</dbReference>
<dbReference type="RefSeq" id="WP_379928183.1">
    <property type="nucleotide sequence ID" value="NZ_JBHUMM010000005.1"/>
</dbReference>
<evidence type="ECO:0000256" key="1">
    <source>
        <dbReference type="SAM" id="MobiDB-lite"/>
    </source>
</evidence>